<dbReference type="AlphaFoldDB" id="A0A1R3JXI9"/>
<dbReference type="Proteomes" id="UP000188268">
    <property type="component" value="Unassembled WGS sequence"/>
</dbReference>
<protein>
    <submittedName>
        <fullName evidence="2">Uncharacterized protein</fullName>
    </submittedName>
</protein>
<evidence type="ECO:0000256" key="1">
    <source>
        <dbReference type="SAM" id="MobiDB-lite"/>
    </source>
</evidence>
<feature type="region of interest" description="Disordered" evidence="1">
    <location>
        <begin position="1"/>
        <end position="44"/>
    </location>
</feature>
<feature type="compositionally biased region" description="Basic and acidic residues" evidence="1">
    <location>
        <begin position="35"/>
        <end position="44"/>
    </location>
</feature>
<evidence type="ECO:0000313" key="2">
    <source>
        <dbReference type="EMBL" id="OMO99520.1"/>
    </source>
</evidence>
<name>A0A1R3JXI9_COCAP</name>
<evidence type="ECO:0000313" key="3">
    <source>
        <dbReference type="Proteomes" id="UP000188268"/>
    </source>
</evidence>
<dbReference type="EMBL" id="AWWV01006853">
    <property type="protein sequence ID" value="OMO99520.1"/>
    <property type="molecule type" value="Genomic_DNA"/>
</dbReference>
<proteinExistence type="predicted"/>
<keyword evidence="3" id="KW-1185">Reference proteome</keyword>
<sequence>MMNISRTPTPNPTGHRPLKLRHPPATSTTVGHYRQSPESRRNFF</sequence>
<reference evidence="2 3" key="1">
    <citation type="submission" date="2013-09" db="EMBL/GenBank/DDBJ databases">
        <title>Corchorus capsularis genome sequencing.</title>
        <authorList>
            <person name="Alam M."/>
            <person name="Haque M.S."/>
            <person name="Islam M.S."/>
            <person name="Emdad E.M."/>
            <person name="Islam M.M."/>
            <person name="Ahmed B."/>
            <person name="Halim A."/>
            <person name="Hossen Q.M.M."/>
            <person name="Hossain M.Z."/>
            <person name="Ahmed R."/>
            <person name="Khan M.M."/>
            <person name="Islam R."/>
            <person name="Rashid M.M."/>
            <person name="Khan S.A."/>
            <person name="Rahman M.S."/>
            <person name="Alam M."/>
        </authorList>
    </citation>
    <scope>NUCLEOTIDE SEQUENCE [LARGE SCALE GENOMIC DNA]</scope>
    <source>
        <strain evidence="3">cv. CVL-1</strain>
        <tissue evidence="2">Whole seedling</tissue>
    </source>
</reference>
<gene>
    <name evidence="2" type="ORF">CCACVL1_03760</name>
</gene>
<comment type="caution">
    <text evidence="2">The sequence shown here is derived from an EMBL/GenBank/DDBJ whole genome shotgun (WGS) entry which is preliminary data.</text>
</comment>
<organism evidence="2 3">
    <name type="scientific">Corchorus capsularis</name>
    <name type="common">Jute</name>
    <dbReference type="NCBI Taxonomy" id="210143"/>
    <lineage>
        <taxon>Eukaryota</taxon>
        <taxon>Viridiplantae</taxon>
        <taxon>Streptophyta</taxon>
        <taxon>Embryophyta</taxon>
        <taxon>Tracheophyta</taxon>
        <taxon>Spermatophyta</taxon>
        <taxon>Magnoliopsida</taxon>
        <taxon>eudicotyledons</taxon>
        <taxon>Gunneridae</taxon>
        <taxon>Pentapetalae</taxon>
        <taxon>rosids</taxon>
        <taxon>malvids</taxon>
        <taxon>Malvales</taxon>
        <taxon>Malvaceae</taxon>
        <taxon>Grewioideae</taxon>
        <taxon>Apeibeae</taxon>
        <taxon>Corchorus</taxon>
    </lineage>
</organism>
<accession>A0A1R3JXI9</accession>
<dbReference type="Gramene" id="OMO99520">
    <property type="protein sequence ID" value="OMO99520"/>
    <property type="gene ID" value="CCACVL1_03760"/>
</dbReference>